<dbReference type="Proteomes" id="UP000317421">
    <property type="component" value="Unassembled WGS sequence"/>
</dbReference>
<feature type="coiled-coil region" evidence="1">
    <location>
        <begin position="87"/>
        <end position="114"/>
    </location>
</feature>
<evidence type="ECO:0000313" key="3">
    <source>
        <dbReference type="EMBL" id="TWU00489.1"/>
    </source>
</evidence>
<feature type="compositionally biased region" description="Basic and acidic residues" evidence="2">
    <location>
        <begin position="145"/>
        <end position="163"/>
    </location>
</feature>
<feature type="compositionally biased region" description="Basic and acidic residues" evidence="2">
    <location>
        <begin position="185"/>
        <end position="197"/>
    </location>
</feature>
<dbReference type="AlphaFoldDB" id="A0A5C6AMJ6"/>
<gene>
    <name evidence="3" type="ORF">Pla108_14400</name>
</gene>
<evidence type="ECO:0000256" key="2">
    <source>
        <dbReference type="SAM" id="MobiDB-lite"/>
    </source>
</evidence>
<evidence type="ECO:0008006" key="5">
    <source>
        <dbReference type="Google" id="ProtNLM"/>
    </source>
</evidence>
<keyword evidence="4" id="KW-1185">Reference proteome</keyword>
<sequence>MNPHDELKDKERSLREDLANVQDVVLDLNREDAILRGARAKIEGQQKETAMDRHKATEAKRNRQEWLSKQPATKKDDRLYQSQSEWLEKLDHRRASLKAREQKIDEQIADLDARRRPFIESQQRLLEQIDQTVAARHDLHFEPIPRKKETDPMKVPGPDEFRRVSANKSPSITPTQKKPLASAQRLEELKKRLDKAKPAPGLNPPGMAPNLAKRVKANKAIGDEIVSIQKAMANRRGQARDGFKRSAGG</sequence>
<evidence type="ECO:0000256" key="1">
    <source>
        <dbReference type="SAM" id="Coils"/>
    </source>
</evidence>
<feature type="region of interest" description="Disordered" evidence="2">
    <location>
        <begin position="145"/>
        <end position="210"/>
    </location>
</feature>
<accession>A0A5C6AMJ6</accession>
<evidence type="ECO:0000313" key="4">
    <source>
        <dbReference type="Proteomes" id="UP000317421"/>
    </source>
</evidence>
<feature type="compositionally biased region" description="Polar residues" evidence="2">
    <location>
        <begin position="166"/>
        <end position="176"/>
    </location>
</feature>
<comment type="caution">
    <text evidence="3">The sequence shown here is derived from an EMBL/GenBank/DDBJ whole genome shotgun (WGS) entry which is preliminary data.</text>
</comment>
<dbReference type="RefSeq" id="WP_146444153.1">
    <property type="nucleotide sequence ID" value="NZ_SJPR01000001.1"/>
</dbReference>
<feature type="compositionally biased region" description="Basic and acidic residues" evidence="2">
    <location>
        <begin position="43"/>
        <end position="66"/>
    </location>
</feature>
<feature type="coiled-coil region" evidence="1">
    <location>
        <begin position="4"/>
        <end position="31"/>
    </location>
</feature>
<proteinExistence type="predicted"/>
<name>A0A5C6AMJ6_9BACT</name>
<reference evidence="3 4" key="1">
    <citation type="submission" date="2019-02" db="EMBL/GenBank/DDBJ databases">
        <title>Deep-cultivation of Planctomycetes and their phenomic and genomic characterization uncovers novel biology.</title>
        <authorList>
            <person name="Wiegand S."/>
            <person name="Jogler M."/>
            <person name="Boedeker C."/>
            <person name="Pinto D."/>
            <person name="Vollmers J."/>
            <person name="Rivas-Marin E."/>
            <person name="Kohn T."/>
            <person name="Peeters S.H."/>
            <person name="Heuer A."/>
            <person name="Rast P."/>
            <person name="Oberbeckmann S."/>
            <person name="Bunk B."/>
            <person name="Jeske O."/>
            <person name="Meyerdierks A."/>
            <person name="Storesund J.E."/>
            <person name="Kallscheuer N."/>
            <person name="Luecker S."/>
            <person name="Lage O.M."/>
            <person name="Pohl T."/>
            <person name="Merkel B.J."/>
            <person name="Hornburger P."/>
            <person name="Mueller R.-W."/>
            <person name="Bruemmer F."/>
            <person name="Labrenz M."/>
            <person name="Spormann A.M."/>
            <person name="Op Den Camp H."/>
            <person name="Overmann J."/>
            <person name="Amann R."/>
            <person name="Jetten M.S.M."/>
            <person name="Mascher T."/>
            <person name="Medema M.H."/>
            <person name="Devos D.P."/>
            <person name="Kaster A.-K."/>
            <person name="Ovreas L."/>
            <person name="Rohde M."/>
            <person name="Galperin M.Y."/>
            <person name="Jogler C."/>
        </authorList>
    </citation>
    <scope>NUCLEOTIDE SEQUENCE [LARGE SCALE GENOMIC DNA]</scope>
    <source>
        <strain evidence="3 4">Pla108</strain>
    </source>
</reference>
<feature type="region of interest" description="Disordered" evidence="2">
    <location>
        <begin position="43"/>
        <end position="80"/>
    </location>
</feature>
<protein>
    <recommendedName>
        <fullName evidence="5">Chromosome partition protein Smc</fullName>
    </recommendedName>
</protein>
<dbReference type="EMBL" id="SJPR01000001">
    <property type="protein sequence ID" value="TWU00489.1"/>
    <property type="molecule type" value="Genomic_DNA"/>
</dbReference>
<keyword evidence="1" id="KW-0175">Coiled coil</keyword>
<organism evidence="3 4">
    <name type="scientific">Botrimarina colliarenosi</name>
    <dbReference type="NCBI Taxonomy" id="2528001"/>
    <lineage>
        <taxon>Bacteria</taxon>
        <taxon>Pseudomonadati</taxon>
        <taxon>Planctomycetota</taxon>
        <taxon>Planctomycetia</taxon>
        <taxon>Pirellulales</taxon>
        <taxon>Lacipirellulaceae</taxon>
        <taxon>Botrimarina</taxon>
    </lineage>
</organism>